<evidence type="ECO:0000313" key="2">
    <source>
        <dbReference type="Proteomes" id="UP000694257"/>
    </source>
</evidence>
<dbReference type="RefSeq" id="WP_218477245.1">
    <property type="nucleotide sequence ID" value="NZ_BAABJN010000015.1"/>
</dbReference>
<gene>
    <name evidence="1" type="ORF">KV110_17140</name>
</gene>
<evidence type="ECO:0000313" key="1">
    <source>
        <dbReference type="EMBL" id="QXN94621.1"/>
    </source>
</evidence>
<protein>
    <recommendedName>
        <fullName evidence="3">GNAT family N-acetyltransferase</fullName>
    </recommendedName>
</protein>
<evidence type="ECO:0008006" key="3">
    <source>
        <dbReference type="Google" id="ProtNLM"/>
    </source>
</evidence>
<dbReference type="Proteomes" id="UP000694257">
    <property type="component" value="Chromosome"/>
</dbReference>
<keyword evidence="2" id="KW-1185">Reference proteome</keyword>
<name>A0ABX8S3Z3_NOCIO</name>
<accession>A0ABX8S3Z3</accession>
<proteinExistence type="predicted"/>
<organism evidence="1 2">
    <name type="scientific">Nocardia iowensis</name>
    <dbReference type="NCBI Taxonomy" id="204891"/>
    <lineage>
        <taxon>Bacteria</taxon>
        <taxon>Bacillati</taxon>
        <taxon>Actinomycetota</taxon>
        <taxon>Actinomycetes</taxon>
        <taxon>Mycobacteriales</taxon>
        <taxon>Nocardiaceae</taxon>
        <taxon>Nocardia</taxon>
    </lineage>
</organism>
<dbReference type="EMBL" id="CP078145">
    <property type="protein sequence ID" value="QXN94621.1"/>
    <property type="molecule type" value="Genomic_DNA"/>
</dbReference>
<sequence length="206" mass="22172">MLRDETPEPVEISEWYAVSTGNQDALAQAFGMVDARSVTMRRGIELIGAWSPGSASVTYFSPELDGWTLVFGYPLPGIGNSSEPLRTFLCHLSRRFGTACWYGSDYGLDGWALAENGELTRLFAEGELGRDEIGPPHPAEAPSWPPTSWPPLPEELATWPTCDPATVAERTSLNPVTLGSHTGVRGHAVVAVSDVLRSRGLSAGTD</sequence>
<reference evidence="1 2" key="1">
    <citation type="submission" date="2021-07" db="EMBL/GenBank/DDBJ databases">
        <title>Whole Genome Sequence of Nocardia Iowensis.</title>
        <authorList>
            <person name="Lamm A."/>
            <person name="Collins-Fairclough A.M."/>
            <person name="Bunk B."/>
            <person name="Sproer C."/>
        </authorList>
    </citation>
    <scope>NUCLEOTIDE SEQUENCE [LARGE SCALE GENOMIC DNA]</scope>
    <source>
        <strain evidence="1 2">NRRL 5646</strain>
    </source>
</reference>